<reference evidence="3" key="2">
    <citation type="submission" date="2025-08" db="UniProtKB">
        <authorList>
            <consortium name="RefSeq"/>
        </authorList>
    </citation>
    <scope>IDENTIFICATION</scope>
    <source>
        <tissue evidence="3">Young leaves</tissue>
    </source>
</reference>
<feature type="compositionally biased region" description="Low complexity" evidence="1">
    <location>
        <begin position="346"/>
        <end position="359"/>
    </location>
</feature>
<feature type="compositionally biased region" description="Basic and acidic residues" evidence="1">
    <location>
        <begin position="196"/>
        <end position="205"/>
    </location>
</feature>
<organism evidence="2 3">
    <name type="scientific">Abrus precatorius</name>
    <name type="common">Indian licorice</name>
    <name type="synonym">Glycine abrus</name>
    <dbReference type="NCBI Taxonomy" id="3816"/>
    <lineage>
        <taxon>Eukaryota</taxon>
        <taxon>Viridiplantae</taxon>
        <taxon>Streptophyta</taxon>
        <taxon>Embryophyta</taxon>
        <taxon>Tracheophyta</taxon>
        <taxon>Spermatophyta</taxon>
        <taxon>Magnoliopsida</taxon>
        <taxon>eudicotyledons</taxon>
        <taxon>Gunneridae</taxon>
        <taxon>Pentapetalae</taxon>
        <taxon>rosids</taxon>
        <taxon>fabids</taxon>
        <taxon>Fabales</taxon>
        <taxon>Fabaceae</taxon>
        <taxon>Papilionoideae</taxon>
        <taxon>50 kb inversion clade</taxon>
        <taxon>NPAAA clade</taxon>
        <taxon>indigoferoid/millettioid clade</taxon>
        <taxon>Abreae</taxon>
        <taxon>Abrus</taxon>
    </lineage>
</organism>
<feature type="compositionally biased region" description="Polar residues" evidence="1">
    <location>
        <begin position="152"/>
        <end position="178"/>
    </location>
</feature>
<evidence type="ECO:0000313" key="2">
    <source>
        <dbReference type="Proteomes" id="UP000694853"/>
    </source>
</evidence>
<dbReference type="RefSeq" id="XP_027351434.1">
    <property type="nucleotide sequence ID" value="XM_027495633.1"/>
</dbReference>
<keyword evidence="2" id="KW-1185">Reference proteome</keyword>
<reference evidence="2" key="1">
    <citation type="journal article" date="2019" name="Toxins">
        <title>Detection of Abrin-Like and Prepropulchellin-Like Toxin Genes and Transcripts Using Whole Genome Sequencing and Full-Length Transcript Sequencing of Abrus precatorius.</title>
        <authorList>
            <person name="Hovde B.T."/>
            <person name="Daligault H.E."/>
            <person name="Hanschen E.R."/>
            <person name="Kunde Y.A."/>
            <person name="Johnson M.B."/>
            <person name="Starkenburg S.R."/>
            <person name="Johnson S.L."/>
        </authorList>
    </citation>
    <scope>NUCLEOTIDE SEQUENCE [LARGE SCALE GENOMIC DNA]</scope>
</reference>
<accession>A0A8B8L9L9</accession>
<feature type="region of interest" description="Disordered" evidence="1">
    <location>
        <begin position="346"/>
        <end position="375"/>
    </location>
</feature>
<name>A0A8B8L9L9_ABRPR</name>
<feature type="compositionally biased region" description="Basic and acidic residues" evidence="1">
    <location>
        <begin position="360"/>
        <end position="375"/>
    </location>
</feature>
<dbReference type="KEGG" id="aprc:113862552"/>
<protein>
    <submittedName>
        <fullName evidence="3">Polycystic kidney disease protein 1-like 3</fullName>
    </submittedName>
</protein>
<dbReference type="AlphaFoldDB" id="A0A8B8L9L9"/>
<feature type="region of interest" description="Disordered" evidence="1">
    <location>
        <begin position="286"/>
        <end position="305"/>
    </location>
</feature>
<gene>
    <name evidence="3" type="primary">LOC113862552</name>
</gene>
<evidence type="ECO:0000313" key="3">
    <source>
        <dbReference type="RefSeq" id="XP_027351434.1"/>
    </source>
</evidence>
<feature type="region of interest" description="Disordered" evidence="1">
    <location>
        <begin position="152"/>
        <end position="280"/>
    </location>
</feature>
<feature type="compositionally biased region" description="Low complexity" evidence="1">
    <location>
        <begin position="217"/>
        <end position="239"/>
    </location>
</feature>
<dbReference type="GeneID" id="113862552"/>
<feature type="compositionally biased region" description="Polar residues" evidence="1">
    <location>
        <begin position="207"/>
        <end position="216"/>
    </location>
</feature>
<dbReference type="Proteomes" id="UP000694853">
    <property type="component" value="Unplaced"/>
</dbReference>
<proteinExistence type="predicted"/>
<sequence>MLDESSRGFLENARNSIKDLNDAISFFRKRRPEISSFEFEPSLYCTHAFQNWWSNYYNHHEISVEACNQKMTSTFSMFQKGDPKAKTRGTHIREIQSLERFFKVIYLPRRISQTIFEAAISLKEKTKERAKAIPKTKTPTKPQISIEMTASIPVQQTPDQPSAPSVEVSTDDTPSVNSPPRVRKDPKKRLTPILEESQKISRKEPATTAQQGNEAASSSSSGSSSSSSDTSSSSSSSSSEDQAQTELAPEVSPISRQTPPLGSPEVDVVSYQSEEEGPLHEVEENIAEEGNQVPKDPQISVEGPPNIEVIPSASSINSEMNLDDFNAMVEEDPEGAIDKILAGTFTFSSSSHTPSGSHSEISKPTESTEKNARRA</sequence>
<evidence type="ECO:0000256" key="1">
    <source>
        <dbReference type="SAM" id="MobiDB-lite"/>
    </source>
</evidence>